<keyword evidence="4" id="KW-0410">Iron transport</keyword>
<dbReference type="PANTHER" id="PTHR32552:SF81">
    <property type="entry name" value="TONB-DEPENDENT OUTER MEMBRANE RECEPTOR"/>
    <property type="match status" value="1"/>
</dbReference>
<keyword evidence="6" id="KW-0408">Iron</keyword>
<keyword evidence="2" id="KW-0813">Transport</keyword>
<comment type="caution">
    <text evidence="12">The sequence shown here is derived from an EMBL/GenBank/DDBJ whole genome shotgun (WGS) entry which is preliminary data.</text>
</comment>
<dbReference type="RefSeq" id="WP_242288472.1">
    <property type="nucleotide sequence ID" value="NZ_JAKKSL010000005.1"/>
</dbReference>
<sequence>MTIYSSKVWVTKEGQAPVGVIGNAGTSVSEGIEVEFNIALTDWLTTGVSVATLNSEYDEFVEGPCPLQATTSTCDLSGKTTPMAPEYSGSAYADVFTDVGENLYLTGGITVTFSDSYLTDGALNPGGEQDSYHKIDARIGLTNDDNWSIFLVGKNLTDEATIGGSIPFIGVIGYVQAPRTITLQGNYTF</sequence>
<dbReference type="SUPFAM" id="SSF56935">
    <property type="entry name" value="Porins"/>
    <property type="match status" value="1"/>
</dbReference>
<evidence type="ECO:0000256" key="8">
    <source>
        <dbReference type="ARBA" id="ARBA00023077"/>
    </source>
</evidence>
<reference evidence="12" key="1">
    <citation type="submission" date="2022-01" db="EMBL/GenBank/DDBJ databases">
        <title>Colwellia maritima, isolated from seawater.</title>
        <authorList>
            <person name="Kristyanto S."/>
            <person name="Jung J."/>
            <person name="Jeon C.O."/>
        </authorList>
    </citation>
    <scope>NUCLEOTIDE SEQUENCE</scope>
    <source>
        <strain evidence="12">MSW7</strain>
    </source>
</reference>
<evidence type="ECO:0000256" key="3">
    <source>
        <dbReference type="ARBA" id="ARBA00022452"/>
    </source>
</evidence>
<dbReference type="Gene3D" id="2.40.170.20">
    <property type="entry name" value="TonB-dependent receptor, beta-barrel domain"/>
    <property type="match status" value="1"/>
</dbReference>
<dbReference type="InterPro" id="IPR036942">
    <property type="entry name" value="Beta-barrel_TonB_sf"/>
</dbReference>
<dbReference type="EMBL" id="JAKKSL010000005">
    <property type="protein sequence ID" value="MCI2285599.1"/>
    <property type="molecule type" value="Genomic_DNA"/>
</dbReference>
<dbReference type="InterPro" id="IPR039426">
    <property type="entry name" value="TonB-dep_rcpt-like"/>
</dbReference>
<keyword evidence="13" id="KW-1185">Reference proteome</keyword>
<evidence type="ECO:0000256" key="4">
    <source>
        <dbReference type="ARBA" id="ARBA00022496"/>
    </source>
</evidence>
<dbReference type="PANTHER" id="PTHR32552">
    <property type="entry name" value="FERRICHROME IRON RECEPTOR-RELATED"/>
    <property type="match status" value="1"/>
</dbReference>
<evidence type="ECO:0000256" key="1">
    <source>
        <dbReference type="ARBA" id="ARBA00004571"/>
    </source>
</evidence>
<evidence type="ECO:0000256" key="6">
    <source>
        <dbReference type="ARBA" id="ARBA00023004"/>
    </source>
</evidence>
<organism evidence="12 13">
    <name type="scientific">Colwellia maritima</name>
    <dbReference type="NCBI Taxonomy" id="2912588"/>
    <lineage>
        <taxon>Bacteria</taxon>
        <taxon>Pseudomonadati</taxon>
        <taxon>Pseudomonadota</taxon>
        <taxon>Gammaproteobacteria</taxon>
        <taxon>Alteromonadales</taxon>
        <taxon>Colwelliaceae</taxon>
        <taxon>Colwellia</taxon>
    </lineage>
</organism>
<accession>A0ABS9X5V2</accession>
<keyword evidence="5" id="KW-0812">Transmembrane</keyword>
<keyword evidence="12" id="KW-0675">Receptor</keyword>
<keyword evidence="10" id="KW-0998">Cell outer membrane</keyword>
<keyword evidence="9" id="KW-0472">Membrane</keyword>
<evidence type="ECO:0000256" key="5">
    <source>
        <dbReference type="ARBA" id="ARBA00022692"/>
    </source>
</evidence>
<gene>
    <name evidence="12" type="ORF">L3081_22205</name>
</gene>
<evidence type="ECO:0000256" key="2">
    <source>
        <dbReference type="ARBA" id="ARBA00022448"/>
    </source>
</evidence>
<feature type="domain" description="TonB-dependent receptor-like beta-barrel" evidence="11">
    <location>
        <begin position="19"/>
        <end position="156"/>
    </location>
</feature>
<dbReference type="InterPro" id="IPR000531">
    <property type="entry name" value="Beta-barrel_TonB"/>
</dbReference>
<evidence type="ECO:0000313" key="12">
    <source>
        <dbReference type="EMBL" id="MCI2285599.1"/>
    </source>
</evidence>
<evidence type="ECO:0000256" key="10">
    <source>
        <dbReference type="ARBA" id="ARBA00023237"/>
    </source>
</evidence>
<keyword evidence="7" id="KW-0406">Ion transport</keyword>
<proteinExistence type="predicted"/>
<name>A0ABS9X5V2_9GAMM</name>
<dbReference type="Proteomes" id="UP001139646">
    <property type="component" value="Unassembled WGS sequence"/>
</dbReference>
<evidence type="ECO:0000256" key="7">
    <source>
        <dbReference type="ARBA" id="ARBA00023065"/>
    </source>
</evidence>
<protein>
    <submittedName>
        <fullName evidence="12">TonB-dependent receptor</fullName>
    </submittedName>
</protein>
<keyword evidence="3" id="KW-1134">Transmembrane beta strand</keyword>
<keyword evidence="8" id="KW-0798">TonB box</keyword>
<comment type="subcellular location">
    <subcellularLocation>
        <location evidence="1">Cell outer membrane</location>
        <topology evidence="1">Multi-pass membrane protein</topology>
    </subcellularLocation>
</comment>
<dbReference type="Pfam" id="PF00593">
    <property type="entry name" value="TonB_dep_Rec_b-barrel"/>
    <property type="match status" value="1"/>
</dbReference>
<evidence type="ECO:0000313" key="13">
    <source>
        <dbReference type="Proteomes" id="UP001139646"/>
    </source>
</evidence>
<evidence type="ECO:0000256" key="9">
    <source>
        <dbReference type="ARBA" id="ARBA00023136"/>
    </source>
</evidence>
<evidence type="ECO:0000259" key="11">
    <source>
        <dbReference type="Pfam" id="PF00593"/>
    </source>
</evidence>